<dbReference type="PANTHER" id="PTHR33480:SF1">
    <property type="entry name" value="TYR RECOMBINASE DOMAIN-CONTAINING PROTEIN"/>
    <property type="match status" value="1"/>
</dbReference>
<dbReference type="PANTHER" id="PTHR33480">
    <property type="entry name" value="SET DOMAIN-CONTAINING PROTEIN-RELATED"/>
    <property type="match status" value="1"/>
</dbReference>
<feature type="compositionally biased region" description="Pro residues" evidence="1">
    <location>
        <begin position="750"/>
        <end position="760"/>
    </location>
</feature>
<organism evidence="2">
    <name type="scientific">Lygus hesperus</name>
    <name type="common">Western plant bug</name>
    <dbReference type="NCBI Taxonomy" id="30085"/>
    <lineage>
        <taxon>Eukaryota</taxon>
        <taxon>Metazoa</taxon>
        <taxon>Ecdysozoa</taxon>
        <taxon>Arthropoda</taxon>
        <taxon>Hexapoda</taxon>
        <taxon>Insecta</taxon>
        <taxon>Pterygota</taxon>
        <taxon>Neoptera</taxon>
        <taxon>Paraneoptera</taxon>
        <taxon>Hemiptera</taxon>
        <taxon>Heteroptera</taxon>
        <taxon>Panheteroptera</taxon>
        <taxon>Cimicomorpha</taxon>
        <taxon>Miridae</taxon>
        <taxon>Mirini</taxon>
        <taxon>Lygus</taxon>
    </lineage>
</organism>
<proteinExistence type="predicted"/>
<feature type="compositionally biased region" description="Low complexity" evidence="1">
    <location>
        <begin position="705"/>
        <end position="749"/>
    </location>
</feature>
<reference evidence="2" key="1">
    <citation type="journal article" date="2014" name="PLoS ONE">
        <title>Transcriptome-Based Identification of ABC Transporters in the Western Tarnished Plant Bug Lygus hesperus.</title>
        <authorList>
            <person name="Hull J.J."/>
            <person name="Chaney K."/>
            <person name="Geib S.M."/>
            <person name="Fabrick J.A."/>
            <person name="Brent C.S."/>
            <person name="Walsh D."/>
            <person name="Lavine L.C."/>
        </authorList>
    </citation>
    <scope>NUCLEOTIDE SEQUENCE</scope>
</reference>
<accession>A0A0A9WNB9</accession>
<evidence type="ECO:0000256" key="1">
    <source>
        <dbReference type="SAM" id="MobiDB-lite"/>
    </source>
</evidence>
<gene>
    <name evidence="2" type="ORF">CM83_50022</name>
</gene>
<feature type="region of interest" description="Disordered" evidence="1">
    <location>
        <begin position="696"/>
        <end position="830"/>
    </location>
</feature>
<protein>
    <submittedName>
        <fullName evidence="2">Uncharacterized protein</fullName>
    </submittedName>
</protein>
<name>A0A0A9WNB9_LYGHE</name>
<sequence length="891" mass="100706">MYKHVETHCVLRVRDQLMVFESRKVGISMGAQQDLKFQYSVCFAEGKRCQAEKLFTGEALYSGDNIELSSTSNIQRSYSTLKELKTTLEGMSSSDVDFLPEDMEGFEHNDNPPSEEDSQTPHLISKQKRKIACPFCGQEVMNFTRHLLRQHEKEEFVKEIKELTPNHNRIKYLKRLDSAEALAELNQTKQQISRRKFLIRKIQGLKRKGGKQIIAKRCNRPDPMLLPCPSCFNYYLRYNLQRHYSNCGDITEDKTNKSLLGAAEMMTIADEQPNFERDRMFYEKVVLGMKNMRAKQIIKSDPLLLSYGCRLLHKYQAPHLINMIRARLTVVAMVLEHIKTVDTTVNELEDIFNPSKWVVFTAALRNMPGVNKEGEMRAPSTLTSGGAEFLKVANFLLSKNLIAEKNVDIVDRWIRTYNTCFNEELAYQARKLREKRSWEKPKWLPMSNDITKFFEYCRSTIQQCSGTLNKGFDLASFNLLNKAVMMKLLIFNRKRIGEVDKFLLMDFERIEQVEEDSDVWGTLDTTEKVLARRFFHVKIRGKLNRGVPVLLDADDVNAISLIIRYRTDGGVGPSNPHLFGRFDEGTFNGPSTVIEFAKNSGLENPKVISSTRLRKHIATTSQVLSLTENDVSVLADFLGHDPTTHKKFYRLPDKALHTARLSRYLIALAEGNVGKLQGHNLLNIPVDVDVDEPSFTLLDSSQTQPPSSSALLSGPSTSSAAPSEPSTSLSPPLPSTSSAAVSAPSISFSPPRPSSLPPSPSSSHDEGDGDGLQLDSNSSPIARTSRGTKRSLTPSPDPGVESERLDAPDNITPKKLPTVGRQPWRTPETKAIKSCLSPEVLKRKGKLPSLNECRKMQQRFSCLKNRTPAQIKSYINNQQLRSSRKNQRKRD</sequence>
<dbReference type="EMBL" id="GBHO01037254">
    <property type="protein sequence ID" value="JAG06350.1"/>
    <property type="molecule type" value="Transcribed_RNA"/>
</dbReference>
<feature type="region of interest" description="Disordered" evidence="1">
    <location>
        <begin position="102"/>
        <end position="122"/>
    </location>
</feature>
<dbReference type="AlphaFoldDB" id="A0A0A9WNB9"/>
<evidence type="ECO:0000313" key="2">
    <source>
        <dbReference type="EMBL" id="JAG06350.1"/>
    </source>
</evidence>
<reference evidence="2" key="2">
    <citation type="submission" date="2014-07" db="EMBL/GenBank/DDBJ databases">
        <authorList>
            <person name="Hull J."/>
        </authorList>
    </citation>
    <scope>NUCLEOTIDE SEQUENCE</scope>
</reference>